<dbReference type="PROSITE" id="PS00463">
    <property type="entry name" value="ZN2_CY6_FUNGAL_1"/>
    <property type="match status" value="1"/>
</dbReference>
<evidence type="ECO:0000256" key="2">
    <source>
        <dbReference type="ARBA" id="ARBA00022723"/>
    </source>
</evidence>
<dbReference type="PANTHER" id="PTHR47338">
    <property type="entry name" value="ZN(II)2CYS6 TRANSCRIPTION FACTOR (EUROFUNG)-RELATED"/>
    <property type="match status" value="1"/>
</dbReference>
<evidence type="ECO:0000256" key="1">
    <source>
        <dbReference type="ARBA" id="ARBA00004123"/>
    </source>
</evidence>
<keyword evidence="3" id="KW-0805">Transcription regulation</keyword>
<comment type="subcellular location">
    <subcellularLocation>
        <location evidence="1">Nucleus</location>
    </subcellularLocation>
</comment>
<feature type="domain" description="Zn(2)-C6 fungal-type" evidence="7">
    <location>
        <begin position="12"/>
        <end position="41"/>
    </location>
</feature>
<dbReference type="EMBL" id="JBFXLU010000320">
    <property type="protein sequence ID" value="KAL2829871.1"/>
    <property type="molecule type" value="Genomic_DNA"/>
</dbReference>
<evidence type="ECO:0000259" key="7">
    <source>
        <dbReference type="PROSITE" id="PS50048"/>
    </source>
</evidence>
<dbReference type="InterPro" id="IPR050815">
    <property type="entry name" value="TF_fung"/>
</dbReference>
<dbReference type="SUPFAM" id="SSF57701">
    <property type="entry name" value="Zn2/Cys6 DNA-binding domain"/>
    <property type="match status" value="1"/>
</dbReference>
<dbReference type="Gene3D" id="4.10.240.10">
    <property type="entry name" value="Zn(2)-C6 fungal-type DNA-binding domain"/>
    <property type="match status" value="1"/>
</dbReference>
<dbReference type="CDD" id="cd00067">
    <property type="entry name" value="GAL4"/>
    <property type="match status" value="1"/>
</dbReference>
<evidence type="ECO:0000313" key="9">
    <source>
        <dbReference type="Proteomes" id="UP001610446"/>
    </source>
</evidence>
<dbReference type="SMART" id="SM00066">
    <property type="entry name" value="GAL4"/>
    <property type="match status" value="1"/>
</dbReference>
<proteinExistence type="predicted"/>
<dbReference type="Proteomes" id="UP001610446">
    <property type="component" value="Unassembled WGS sequence"/>
</dbReference>
<dbReference type="CDD" id="cd12148">
    <property type="entry name" value="fungal_TF_MHR"/>
    <property type="match status" value="1"/>
</dbReference>
<gene>
    <name evidence="8" type="ORF">BJY01DRAFT_261136</name>
</gene>
<dbReference type="PROSITE" id="PS50048">
    <property type="entry name" value="ZN2_CY6_FUNGAL_2"/>
    <property type="match status" value="1"/>
</dbReference>
<evidence type="ECO:0000256" key="4">
    <source>
        <dbReference type="ARBA" id="ARBA00023125"/>
    </source>
</evidence>
<dbReference type="Pfam" id="PF00172">
    <property type="entry name" value="Zn_clus"/>
    <property type="match status" value="1"/>
</dbReference>
<evidence type="ECO:0000256" key="3">
    <source>
        <dbReference type="ARBA" id="ARBA00023015"/>
    </source>
</evidence>
<protein>
    <recommendedName>
        <fullName evidence="7">Zn(2)-C6 fungal-type domain-containing protein</fullName>
    </recommendedName>
</protein>
<keyword evidence="2" id="KW-0479">Metal-binding</keyword>
<keyword evidence="9" id="KW-1185">Reference proteome</keyword>
<sequence>MSSLRSSVSSKACDSCRRRKVKCDSQETCANCRISNIDCLYTRISKKRGPRRSRLERVDVSLPQDDATVTPFPATPSLHFGTPATVVNTPRQAAQTIPDTLVNALTTVLPGMRVIDIANDCIDLYMQYTFPTAPFVHELRRRNDALYFFATAHSVPIFEGASEDEILMRMRGFTLLVSLCASISSMMPDSLLPYGKMVDRFFLKASRDMLKIYEDFDLEFPDSTSLAIRSLQSSALQHITGRKGAAFHVFGQGTLLAQSMRLYDEQAIARGDPIESKLLRLNFWVAYSSDKGGQVLGTRPTVLHELLLPTEMSTSSHEEPFIPLLDTNNPRYAEPFEANILVGFHLMPRLWSSAARLLISLKAREPMTRIADAYFDFVGIIDGLPSWLQVSNLLPIQGDTEATSFQKTCFWVQRCTLMMSFHCLRLVILQSCIEHNACGIMGLTDQPLAGSMKKMEIIQEFLQTADDIPFVYHQIKGEPSVERIRHVGMILLEMIQNVDNEVIRARANMFFTRLLDLLAKLDSKASAELSR</sequence>
<accession>A0ABR4IQB4</accession>
<dbReference type="InterPro" id="IPR001138">
    <property type="entry name" value="Zn2Cys6_DnaBD"/>
</dbReference>
<organism evidence="8 9">
    <name type="scientific">Aspergillus pseudoustus</name>
    <dbReference type="NCBI Taxonomy" id="1810923"/>
    <lineage>
        <taxon>Eukaryota</taxon>
        <taxon>Fungi</taxon>
        <taxon>Dikarya</taxon>
        <taxon>Ascomycota</taxon>
        <taxon>Pezizomycotina</taxon>
        <taxon>Eurotiomycetes</taxon>
        <taxon>Eurotiomycetidae</taxon>
        <taxon>Eurotiales</taxon>
        <taxon>Aspergillaceae</taxon>
        <taxon>Aspergillus</taxon>
        <taxon>Aspergillus subgen. Nidulantes</taxon>
    </lineage>
</organism>
<comment type="caution">
    <text evidence="8">The sequence shown here is derived from an EMBL/GenBank/DDBJ whole genome shotgun (WGS) entry which is preliminary data.</text>
</comment>
<keyword evidence="6" id="KW-0539">Nucleus</keyword>
<evidence type="ECO:0000256" key="5">
    <source>
        <dbReference type="ARBA" id="ARBA00023163"/>
    </source>
</evidence>
<evidence type="ECO:0000313" key="8">
    <source>
        <dbReference type="EMBL" id="KAL2829871.1"/>
    </source>
</evidence>
<dbReference type="InterPro" id="IPR036864">
    <property type="entry name" value="Zn2-C6_fun-type_DNA-bd_sf"/>
</dbReference>
<keyword evidence="5" id="KW-0804">Transcription</keyword>
<dbReference type="PANTHER" id="PTHR47338:SF5">
    <property type="entry name" value="ZN(II)2CYS6 TRANSCRIPTION FACTOR (EUROFUNG)"/>
    <property type="match status" value="1"/>
</dbReference>
<keyword evidence="4" id="KW-0238">DNA-binding</keyword>
<reference evidence="8 9" key="1">
    <citation type="submission" date="2024-07" db="EMBL/GenBank/DDBJ databases">
        <title>Section-level genome sequencing and comparative genomics of Aspergillus sections Usti and Cavernicolus.</title>
        <authorList>
            <consortium name="Lawrence Berkeley National Laboratory"/>
            <person name="Nybo J.L."/>
            <person name="Vesth T.C."/>
            <person name="Theobald S."/>
            <person name="Frisvad J.C."/>
            <person name="Larsen T.O."/>
            <person name="Kjaerboelling I."/>
            <person name="Rothschild-Mancinelli K."/>
            <person name="Lyhne E.K."/>
            <person name="Kogle M.E."/>
            <person name="Barry K."/>
            <person name="Clum A."/>
            <person name="Na H."/>
            <person name="Ledsgaard L."/>
            <person name="Lin J."/>
            <person name="Lipzen A."/>
            <person name="Kuo A."/>
            <person name="Riley R."/>
            <person name="Mondo S."/>
            <person name="Labutti K."/>
            <person name="Haridas S."/>
            <person name="Pangalinan J."/>
            <person name="Salamov A.A."/>
            <person name="Simmons B.A."/>
            <person name="Magnuson J.K."/>
            <person name="Chen J."/>
            <person name="Drula E."/>
            <person name="Henrissat B."/>
            <person name="Wiebenga A."/>
            <person name="Lubbers R.J."/>
            <person name="Gomes A.C."/>
            <person name="Makela M.R."/>
            <person name="Stajich J."/>
            <person name="Grigoriev I.V."/>
            <person name="Mortensen U.H."/>
            <person name="De Vries R.P."/>
            <person name="Baker S.E."/>
            <person name="Andersen M.R."/>
        </authorList>
    </citation>
    <scope>NUCLEOTIDE SEQUENCE [LARGE SCALE GENOMIC DNA]</scope>
    <source>
        <strain evidence="8 9">CBS 123904</strain>
    </source>
</reference>
<name>A0ABR4IQB4_9EURO</name>
<evidence type="ECO:0000256" key="6">
    <source>
        <dbReference type="ARBA" id="ARBA00023242"/>
    </source>
</evidence>